<evidence type="ECO:0000313" key="3">
    <source>
        <dbReference type="Proteomes" id="UP000730862"/>
    </source>
</evidence>
<dbReference type="RefSeq" id="WP_278735081.1">
    <property type="nucleotide sequence ID" value="NZ_JAHAIK010000002.1"/>
</dbReference>
<evidence type="ECO:0000256" key="1">
    <source>
        <dbReference type="SAM" id="SignalP"/>
    </source>
</evidence>
<name>A0A943LAK1_FINMA</name>
<protein>
    <recommendedName>
        <fullName evidence="4">Lipoprotein</fullName>
    </recommendedName>
</protein>
<keyword evidence="1" id="KW-0732">Signal</keyword>
<dbReference type="EMBL" id="JAHAIK010000002">
    <property type="protein sequence ID" value="MBS5964255.1"/>
    <property type="molecule type" value="Genomic_DNA"/>
</dbReference>
<proteinExistence type="predicted"/>
<comment type="caution">
    <text evidence="2">The sequence shown here is derived from an EMBL/GenBank/DDBJ whole genome shotgun (WGS) entry which is preliminary data.</text>
</comment>
<feature type="chain" id="PRO_5039346008" description="Lipoprotein" evidence="1">
    <location>
        <begin position="23"/>
        <end position="340"/>
    </location>
</feature>
<sequence length="340" mass="40429">MKKKIFAIVMALLMLCSCSIGKRDVYLYGEDHDIKPIYNEELNILRDYYKKGGRNYFLEDSHYGAQYLNLWMKSDNDEYLNKMYDVIKKYGNYDYDYDIEYFKTIKKEMNDIKFYGVDVGHAYDIIGKDYLKLAKEKGDKEDIELTEKAIEQGKNFYGKEKVDHLKASEYRDKMMAENFMNTYNRTKGDVIGFFGLAHIDGIGYVNDNMTKIIQDKIKNLHTVNLLKSKNLKPISTEKITYNGREFEADYYGIISHKYSTYPHEKLYRIKDKEYFKDFTTTGYNQSFLYNFSFEKGDIILTRQYNDKDQEDVVVRVTSDGTEKLFLVDYIQPKQFNYEQR</sequence>
<organism evidence="2 3">
    <name type="scientific">Finegoldia magna</name>
    <name type="common">Peptostreptococcus magnus</name>
    <dbReference type="NCBI Taxonomy" id="1260"/>
    <lineage>
        <taxon>Bacteria</taxon>
        <taxon>Bacillati</taxon>
        <taxon>Bacillota</taxon>
        <taxon>Tissierellia</taxon>
        <taxon>Tissierellales</taxon>
        <taxon>Peptoniphilaceae</taxon>
        <taxon>Finegoldia</taxon>
    </lineage>
</organism>
<dbReference type="AlphaFoldDB" id="A0A943LAK1"/>
<evidence type="ECO:0008006" key="4">
    <source>
        <dbReference type="Google" id="ProtNLM"/>
    </source>
</evidence>
<reference evidence="2" key="1">
    <citation type="submission" date="2021-02" db="EMBL/GenBank/DDBJ databases">
        <title>Infant gut strain persistence is associated with maternal origin, phylogeny, and functional potential including surface adhesion and iron acquisition.</title>
        <authorList>
            <person name="Lou Y.C."/>
        </authorList>
    </citation>
    <scope>NUCLEOTIDE SEQUENCE</scope>
    <source>
        <strain evidence="2">L3_058_000G1_dasL3_058_000G1_concoct_72</strain>
    </source>
</reference>
<dbReference type="Proteomes" id="UP000730862">
    <property type="component" value="Unassembled WGS sequence"/>
</dbReference>
<evidence type="ECO:0000313" key="2">
    <source>
        <dbReference type="EMBL" id="MBS5964255.1"/>
    </source>
</evidence>
<gene>
    <name evidence="2" type="ORF">KIA07_01115</name>
</gene>
<dbReference type="PROSITE" id="PS51257">
    <property type="entry name" value="PROKAR_LIPOPROTEIN"/>
    <property type="match status" value="1"/>
</dbReference>
<accession>A0A943LAK1</accession>
<feature type="signal peptide" evidence="1">
    <location>
        <begin position="1"/>
        <end position="22"/>
    </location>
</feature>